<evidence type="ECO:0008006" key="8">
    <source>
        <dbReference type="Google" id="ProtNLM"/>
    </source>
</evidence>
<keyword evidence="3" id="KW-0378">Hydrolase</keyword>
<dbReference type="AlphaFoldDB" id="A0A5J9WFU4"/>
<dbReference type="PANTHER" id="PTHR22835">
    <property type="entry name" value="ZINC FINGER FYVE DOMAIN CONTAINING PROTEIN"/>
    <property type="match status" value="1"/>
</dbReference>
<dbReference type="Gene3D" id="3.40.50.1110">
    <property type="entry name" value="SGNH hydrolase"/>
    <property type="match status" value="2"/>
</dbReference>
<gene>
    <name evidence="6" type="ORF">EJB05_06486</name>
</gene>
<accession>A0A5J9WFU4</accession>
<dbReference type="PANTHER" id="PTHR22835:SF498">
    <property type="entry name" value="GDSL-LIKE LIPASE_ACYLHYDROLASE FAMILY PROTEIN, EXPRESSED"/>
    <property type="match status" value="1"/>
</dbReference>
<evidence type="ECO:0000313" key="7">
    <source>
        <dbReference type="Proteomes" id="UP000324897"/>
    </source>
</evidence>
<dbReference type="EMBL" id="RWGY01000004">
    <property type="protein sequence ID" value="TVU46913.1"/>
    <property type="molecule type" value="Genomic_DNA"/>
</dbReference>
<protein>
    <recommendedName>
        <fullName evidence="8">SGNH hydrolase-type esterase domain-containing protein</fullName>
    </recommendedName>
</protein>
<evidence type="ECO:0000256" key="2">
    <source>
        <dbReference type="ARBA" id="ARBA00022729"/>
    </source>
</evidence>
<dbReference type="CDD" id="cd01837">
    <property type="entry name" value="SGNH_plant_lipase_like"/>
    <property type="match status" value="2"/>
</dbReference>
<keyword evidence="7" id="KW-1185">Reference proteome</keyword>
<reference evidence="6 7" key="1">
    <citation type="journal article" date="2019" name="Sci. Rep.">
        <title>A high-quality genome of Eragrostis curvula grass provides insights into Poaceae evolution and supports new strategies to enhance forage quality.</title>
        <authorList>
            <person name="Carballo J."/>
            <person name="Santos B.A.C.M."/>
            <person name="Zappacosta D."/>
            <person name="Garbus I."/>
            <person name="Selva J.P."/>
            <person name="Gallo C.A."/>
            <person name="Diaz A."/>
            <person name="Albertini E."/>
            <person name="Caccamo M."/>
            <person name="Echenique V."/>
        </authorList>
    </citation>
    <scope>NUCLEOTIDE SEQUENCE [LARGE SCALE GENOMIC DNA]</scope>
    <source>
        <strain evidence="7">cv. Victoria</strain>
        <tissue evidence="6">Leaf</tissue>
    </source>
</reference>
<comment type="caution">
    <text evidence="6">The sequence shown here is derived from an EMBL/GenBank/DDBJ whole genome shotgun (WGS) entry which is preliminary data.</text>
</comment>
<dbReference type="Pfam" id="PF00657">
    <property type="entry name" value="Lipase_GDSL"/>
    <property type="match status" value="2"/>
</dbReference>
<keyword evidence="2 5" id="KW-0732">Signal</keyword>
<evidence type="ECO:0000256" key="1">
    <source>
        <dbReference type="ARBA" id="ARBA00008668"/>
    </source>
</evidence>
<evidence type="ECO:0000256" key="3">
    <source>
        <dbReference type="ARBA" id="ARBA00022801"/>
    </source>
</evidence>
<evidence type="ECO:0000256" key="5">
    <source>
        <dbReference type="SAM" id="SignalP"/>
    </source>
</evidence>
<name>A0A5J9WFU4_9POAL</name>
<organism evidence="6 7">
    <name type="scientific">Eragrostis curvula</name>
    <name type="common">weeping love grass</name>
    <dbReference type="NCBI Taxonomy" id="38414"/>
    <lineage>
        <taxon>Eukaryota</taxon>
        <taxon>Viridiplantae</taxon>
        <taxon>Streptophyta</taxon>
        <taxon>Embryophyta</taxon>
        <taxon>Tracheophyta</taxon>
        <taxon>Spermatophyta</taxon>
        <taxon>Magnoliopsida</taxon>
        <taxon>Liliopsida</taxon>
        <taxon>Poales</taxon>
        <taxon>Poaceae</taxon>
        <taxon>PACMAD clade</taxon>
        <taxon>Chloridoideae</taxon>
        <taxon>Eragrostideae</taxon>
        <taxon>Eragrostidinae</taxon>
        <taxon>Eragrostis</taxon>
    </lineage>
</organism>
<dbReference type="SUPFAM" id="SSF52266">
    <property type="entry name" value="SGNH hydrolase"/>
    <property type="match status" value="1"/>
</dbReference>
<feature type="non-terminal residue" evidence="6">
    <location>
        <position position="1"/>
    </location>
</feature>
<evidence type="ECO:0000313" key="6">
    <source>
        <dbReference type="EMBL" id="TVU46913.1"/>
    </source>
</evidence>
<dbReference type="GO" id="GO:0016788">
    <property type="term" value="F:hydrolase activity, acting on ester bonds"/>
    <property type="evidence" value="ECO:0007669"/>
    <property type="project" value="InterPro"/>
</dbReference>
<dbReference type="InterPro" id="IPR035669">
    <property type="entry name" value="SGNH_plant_lipase-like"/>
</dbReference>
<dbReference type="Proteomes" id="UP000324897">
    <property type="component" value="Chromosome 5"/>
</dbReference>
<proteinExistence type="inferred from homology"/>
<dbReference type="InterPro" id="IPR036514">
    <property type="entry name" value="SGNH_hydro_sf"/>
</dbReference>
<comment type="similarity">
    <text evidence="1">Belongs to the 'GDSL' lipolytic enzyme family.</text>
</comment>
<feature type="chain" id="PRO_5023876569" description="SGNH hydrolase-type esterase domain-containing protein" evidence="5">
    <location>
        <begin position="26"/>
        <end position="762"/>
    </location>
</feature>
<dbReference type="InterPro" id="IPR001087">
    <property type="entry name" value="GDSL"/>
</dbReference>
<evidence type="ECO:0000256" key="4">
    <source>
        <dbReference type="ARBA" id="ARBA00023180"/>
    </source>
</evidence>
<dbReference type="OrthoDB" id="1600564at2759"/>
<dbReference type="Gramene" id="TVU46913">
    <property type="protein sequence ID" value="TVU46913"/>
    <property type="gene ID" value="EJB05_06486"/>
</dbReference>
<keyword evidence="4" id="KW-0325">Glycoprotein</keyword>
<sequence>MSSSSSSFPAFLLLVLLLPYGAVSADRDQASGGSSACYTRLFSFGDSITDTGNFVSLFPNITILSPPYGETFFGRPSGRFSDGRLIIDFIAEALRLPFPKPYLTGRTADDFRHGANFAVAGATALNQSFFKEMGLDVRSILPYSLDVQLGWFKDVLRLLGSNKQEGRDIVSCSLFLLGIGGNDYNNPFFQNRSFTTEIKPLVPKVVGKIEKAIKVLIGHGAKTIVVPGNVPTGCRPRYLATFRSNNSADYDAHGCLRWLNDFAEHHNRALRRMLHRITAQDPTVRIIYGDYYSAIQEIIRNPLQHGCDKDGVLTACCGDGGPYNSGSLFSCNATAILCPDPSKRVTWDGIHFTEAANKFVARGVLNGPYASPPVLSKCRRRHISMAPSTVVLLPLLLFLICPYATVSGSGVGGGAPCTRLFSYGDSYTDAGNLVILSPNVSVLTPPYGETFFGRPSGRFSDGRLIVDFIADALRLPFSPPSLVGKTAEDFRHGANFAVAASSALNLSFFKDLGLDPSSLSPYSLDVQVEWFKHVLQLLGPDTEQEREDVMSSSLFLLGEVGLVDYDFLITQNLPVETEIKPLVVPKVIQQIENAIKVLIGLGAKRIVVPGTFAMGCLPTYLSIFQSNSSAGDYDAAGCLKWLNEFSEYHNRELKRMLYRIIPHDDRTVTVIYGDYYGAMLEIVRNPLKHGFTKDGALNACCGDGGPYNFGSCNATSTNLCPDPSKHVSWDGIHLTEAAYRFVARGVLEGPYAEPSILSKCRC</sequence>
<feature type="signal peptide" evidence="5">
    <location>
        <begin position="1"/>
        <end position="25"/>
    </location>
</feature>